<proteinExistence type="inferred from homology"/>
<dbReference type="EMBL" id="JASODW010000004">
    <property type="protein sequence ID" value="MDK6275060.1"/>
    <property type="molecule type" value="Genomic_DNA"/>
</dbReference>
<feature type="transmembrane region" description="Helical" evidence="9">
    <location>
        <begin position="111"/>
        <end position="137"/>
    </location>
</feature>
<feature type="transmembrane region" description="Helical" evidence="9">
    <location>
        <begin position="432"/>
        <end position="449"/>
    </location>
</feature>
<dbReference type="GO" id="GO:0005886">
    <property type="term" value="C:plasma membrane"/>
    <property type="evidence" value="ECO:0007669"/>
    <property type="project" value="TreeGrafter"/>
</dbReference>
<evidence type="ECO:0000256" key="9">
    <source>
        <dbReference type="SAM" id="Phobius"/>
    </source>
</evidence>
<dbReference type="GO" id="GO:0022857">
    <property type="term" value="F:transmembrane transporter activity"/>
    <property type="evidence" value="ECO:0007669"/>
    <property type="project" value="InterPro"/>
</dbReference>
<feature type="transmembrane region" description="Helical" evidence="9">
    <location>
        <begin position="354"/>
        <end position="375"/>
    </location>
</feature>
<dbReference type="PIRSF" id="PIRSF002744">
    <property type="entry name" value="Pur-cyt_permease"/>
    <property type="match status" value="1"/>
</dbReference>
<feature type="transmembrane region" description="Helical" evidence="9">
    <location>
        <begin position="289"/>
        <end position="311"/>
    </location>
</feature>
<feature type="transmembrane region" description="Helical" evidence="9">
    <location>
        <begin position="323"/>
        <end position="342"/>
    </location>
</feature>
<dbReference type="PANTHER" id="PTHR31806">
    <property type="entry name" value="PURINE-CYTOSINE PERMEASE FCY2-RELATED"/>
    <property type="match status" value="1"/>
</dbReference>
<evidence type="ECO:0000256" key="7">
    <source>
        <dbReference type="PIRNR" id="PIRNR002744"/>
    </source>
</evidence>
<feature type="region of interest" description="Disordered" evidence="8">
    <location>
        <begin position="472"/>
        <end position="502"/>
    </location>
</feature>
<comment type="subcellular location">
    <subcellularLocation>
        <location evidence="1">Membrane</location>
        <topology evidence="1">Multi-pass membrane protein</topology>
    </subcellularLocation>
</comment>
<feature type="transmembrane region" description="Helical" evidence="9">
    <location>
        <begin position="69"/>
        <end position="90"/>
    </location>
</feature>
<accession>A0AAP4C704</accession>
<feature type="transmembrane region" description="Helical" evidence="9">
    <location>
        <begin position="143"/>
        <end position="162"/>
    </location>
</feature>
<dbReference type="InterPro" id="IPR001248">
    <property type="entry name" value="Pur-cyt_permease"/>
</dbReference>
<organism evidence="10 11">
    <name type="scientific">Pseudoglutamicibacter cumminsii</name>
    <dbReference type="NCBI Taxonomy" id="156979"/>
    <lineage>
        <taxon>Bacteria</taxon>
        <taxon>Bacillati</taxon>
        <taxon>Actinomycetota</taxon>
        <taxon>Actinomycetes</taxon>
        <taxon>Micrococcales</taxon>
        <taxon>Micrococcaceae</taxon>
        <taxon>Pseudoglutamicibacter</taxon>
    </lineage>
</organism>
<dbReference type="RefSeq" id="WP_285332981.1">
    <property type="nucleotide sequence ID" value="NZ_JASODW010000004.1"/>
</dbReference>
<reference evidence="10" key="1">
    <citation type="submission" date="2023-05" db="EMBL/GenBank/DDBJ databases">
        <title>Cataloging the Phylogenetic Diversity of Human Bladder Bacteria.</title>
        <authorList>
            <person name="Du J."/>
        </authorList>
    </citation>
    <scope>NUCLEOTIDE SEQUENCE</scope>
    <source>
        <strain evidence="10">UMB9978</strain>
    </source>
</reference>
<evidence type="ECO:0000256" key="8">
    <source>
        <dbReference type="SAM" id="MobiDB-lite"/>
    </source>
</evidence>
<feature type="transmembrane region" description="Helical" evidence="9">
    <location>
        <begin position="210"/>
        <end position="227"/>
    </location>
</feature>
<evidence type="ECO:0000313" key="10">
    <source>
        <dbReference type="EMBL" id="MDK6275060.1"/>
    </source>
</evidence>
<comment type="similarity">
    <text evidence="2 7">Belongs to the purine-cytosine permease (2.A.39) family.</text>
</comment>
<evidence type="ECO:0000256" key="2">
    <source>
        <dbReference type="ARBA" id="ARBA00008974"/>
    </source>
</evidence>
<evidence type="ECO:0000313" key="11">
    <source>
        <dbReference type="Proteomes" id="UP001240483"/>
    </source>
</evidence>
<evidence type="ECO:0000256" key="1">
    <source>
        <dbReference type="ARBA" id="ARBA00004141"/>
    </source>
</evidence>
<keyword evidence="5 9" id="KW-1133">Transmembrane helix</keyword>
<evidence type="ECO:0000256" key="4">
    <source>
        <dbReference type="ARBA" id="ARBA00022692"/>
    </source>
</evidence>
<feature type="transmembrane region" description="Helical" evidence="9">
    <location>
        <begin position="247"/>
        <end position="269"/>
    </location>
</feature>
<dbReference type="PANTHER" id="PTHR31806:SF1">
    <property type="entry name" value="PURINE-CYTOSINE PERMEASE FCY2-RELATED"/>
    <property type="match status" value="1"/>
</dbReference>
<feature type="transmembrane region" description="Helical" evidence="9">
    <location>
        <begin position="41"/>
        <end position="63"/>
    </location>
</feature>
<feature type="transmembrane region" description="Helical" evidence="9">
    <location>
        <begin position="395"/>
        <end position="412"/>
    </location>
</feature>
<sequence length="502" mass="53290">MAAETSGEATYGTSLTKAEPYGTEEIPDVERHGSPRSQFTLWFAANMVLAVMVSGFFSAQFGLSVVQGLTAVAAGTLCGVLVMGLLAGIGSKLGVPQQVQGRGPMGFYGNYLPITLLTIVSAIGWTAVNTVFAVIALQVLVDINFALAAALMFAVQAVFAVWGHNVVHVVNKVATVVLTVLFLVISVLSMREADFTLASNPDAGSYMGPVAGWITFAGFFFAYVMTWTPFASDFSRYLPRRTPHSKVVLYTAGGSFLALTWLGSIGVLVSSFAGELDAIPALAQLTGSWAPVAMITVVLSTIPVSAMNLYGGALSLLTLKVPVSRIVAVVIVAVVSLGMTLLMQKDPYGGFYNFLSVLAYMVVPFSTVLLLDYYLRMRKPAVDSSVELYNTGRRFEWGFFAWIGGCLISMLFWDTELLVGPFAELSRSVGDLGFLAGILGAGVLYMLMYKMPVPTGLLRTRKAARQQAEAEAAAEADVAGEADSAVDTGAATEAKPATELEG</sequence>
<comment type="caution">
    <text evidence="10">The sequence shown here is derived from an EMBL/GenBank/DDBJ whole genome shotgun (WGS) entry which is preliminary data.</text>
</comment>
<evidence type="ECO:0000256" key="5">
    <source>
        <dbReference type="ARBA" id="ARBA00022989"/>
    </source>
</evidence>
<dbReference type="Gene3D" id="1.10.4160.10">
    <property type="entry name" value="Hydantoin permease"/>
    <property type="match status" value="1"/>
</dbReference>
<dbReference type="AlphaFoldDB" id="A0AAP4C704"/>
<name>A0AAP4C704_9MICC</name>
<keyword evidence="3 7" id="KW-0813">Transport</keyword>
<protein>
    <submittedName>
        <fullName evidence="10">Cytosine permease</fullName>
    </submittedName>
</protein>
<keyword evidence="4 9" id="KW-0812">Transmembrane</keyword>
<dbReference type="Pfam" id="PF02133">
    <property type="entry name" value="Transp_cyt_pur"/>
    <property type="match status" value="1"/>
</dbReference>
<keyword evidence="6 7" id="KW-0472">Membrane</keyword>
<dbReference type="InterPro" id="IPR026030">
    <property type="entry name" value="Pur-cyt_permease_Fcy2/21/22"/>
</dbReference>
<evidence type="ECO:0000256" key="3">
    <source>
        <dbReference type="ARBA" id="ARBA00022448"/>
    </source>
</evidence>
<gene>
    <name evidence="10" type="ORF">QP116_04800</name>
</gene>
<evidence type="ECO:0000256" key="6">
    <source>
        <dbReference type="ARBA" id="ARBA00023136"/>
    </source>
</evidence>
<dbReference type="Proteomes" id="UP001240483">
    <property type="component" value="Unassembled WGS sequence"/>
</dbReference>
<feature type="transmembrane region" description="Helical" evidence="9">
    <location>
        <begin position="169"/>
        <end position="190"/>
    </location>
</feature>